<evidence type="ECO:0000256" key="3">
    <source>
        <dbReference type="ARBA" id="ARBA00004370"/>
    </source>
</evidence>
<keyword evidence="12" id="KW-0472">Membrane</keyword>
<evidence type="ECO:0000256" key="6">
    <source>
        <dbReference type="ARBA" id="ARBA00012791"/>
    </source>
</evidence>
<evidence type="ECO:0000259" key="15">
    <source>
        <dbReference type="Pfam" id="PF01180"/>
    </source>
</evidence>
<dbReference type="GO" id="GO:0005737">
    <property type="term" value="C:cytoplasm"/>
    <property type="evidence" value="ECO:0007669"/>
    <property type="project" value="InterPro"/>
</dbReference>
<evidence type="ECO:0000313" key="16">
    <source>
        <dbReference type="EMBL" id="OGI85825.1"/>
    </source>
</evidence>
<dbReference type="Pfam" id="PF01180">
    <property type="entry name" value="DHO_dh"/>
    <property type="match status" value="1"/>
</dbReference>
<evidence type="ECO:0000256" key="14">
    <source>
        <dbReference type="NCBIfam" id="TIGR01036"/>
    </source>
</evidence>
<dbReference type="NCBIfam" id="TIGR01036">
    <property type="entry name" value="pyrD_sub2"/>
    <property type="match status" value="1"/>
</dbReference>
<dbReference type="InterPro" id="IPR001295">
    <property type="entry name" value="Dihydroorotate_DH_CS"/>
</dbReference>
<comment type="similarity">
    <text evidence="5">Belongs to the dihydroorotate dehydrogenase family. Type 2 subfamily.</text>
</comment>
<dbReference type="UniPathway" id="UPA00070">
    <property type="reaction ID" value="UER00946"/>
</dbReference>
<protein>
    <recommendedName>
        <fullName evidence="7 14">Dihydroorotate dehydrogenase (quinone)</fullName>
        <ecNumber evidence="6 14">1.3.5.2</ecNumber>
    </recommendedName>
</protein>
<comment type="pathway">
    <text evidence="4">Pyrimidine metabolism; UMP biosynthesis via de novo pathway; orotate from (S)-dihydroorotate (quinone route): step 1/1.</text>
</comment>
<comment type="subcellular location">
    <subcellularLocation>
        <location evidence="3">Membrane</location>
    </subcellularLocation>
</comment>
<keyword evidence="8" id="KW-0285">Flavoprotein</keyword>
<dbReference type="EMBL" id="MFUU01000017">
    <property type="protein sequence ID" value="OGI85825.1"/>
    <property type="molecule type" value="Genomic_DNA"/>
</dbReference>
<dbReference type="GO" id="GO:0044205">
    <property type="term" value="P:'de novo' UMP biosynthetic process"/>
    <property type="evidence" value="ECO:0007669"/>
    <property type="project" value="UniProtKB-UniPathway"/>
</dbReference>
<evidence type="ECO:0000256" key="8">
    <source>
        <dbReference type="ARBA" id="ARBA00022630"/>
    </source>
</evidence>
<dbReference type="InterPro" id="IPR013785">
    <property type="entry name" value="Aldolase_TIM"/>
</dbReference>
<evidence type="ECO:0000256" key="5">
    <source>
        <dbReference type="ARBA" id="ARBA00005359"/>
    </source>
</evidence>
<dbReference type="GO" id="GO:0006207">
    <property type="term" value="P:'de novo' pyrimidine nucleobase biosynthetic process"/>
    <property type="evidence" value="ECO:0007669"/>
    <property type="project" value="UniProtKB-UniRule"/>
</dbReference>
<dbReference type="NCBIfam" id="NF003652">
    <property type="entry name" value="PRK05286.2-5"/>
    <property type="match status" value="1"/>
</dbReference>
<dbReference type="PANTHER" id="PTHR48109">
    <property type="entry name" value="DIHYDROOROTATE DEHYDROGENASE (QUINONE), MITOCHONDRIAL-RELATED"/>
    <property type="match status" value="1"/>
</dbReference>
<dbReference type="GO" id="GO:0005886">
    <property type="term" value="C:plasma membrane"/>
    <property type="evidence" value="ECO:0007669"/>
    <property type="project" value="TreeGrafter"/>
</dbReference>
<evidence type="ECO:0000256" key="12">
    <source>
        <dbReference type="ARBA" id="ARBA00023136"/>
    </source>
</evidence>
<comment type="catalytic activity">
    <reaction evidence="13">
        <text>(S)-dihydroorotate + a quinone = orotate + a quinol</text>
        <dbReference type="Rhea" id="RHEA:30187"/>
        <dbReference type="ChEBI" id="CHEBI:24646"/>
        <dbReference type="ChEBI" id="CHEBI:30839"/>
        <dbReference type="ChEBI" id="CHEBI:30864"/>
        <dbReference type="ChEBI" id="CHEBI:132124"/>
        <dbReference type="EC" id="1.3.5.2"/>
    </reaction>
</comment>
<name>A0A1F6WVP3_9BACT</name>
<dbReference type="GO" id="GO:0106430">
    <property type="term" value="F:dihydroorotate dehydrogenase (quinone) activity"/>
    <property type="evidence" value="ECO:0007669"/>
    <property type="project" value="UniProtKB-EC"/>
</dbReference>
<sequence length="371" mass="41735">MKNLLILIRNKLLCVSYIFLLRPVLFCFDPEKTHDFITQVGVFLGHHAFTKWKTKLFFSFFHPMLEQNILGIHFPNPVGLAAGFDKNALLTDILPSVGFGFEEVGSITGEQCEGNSKPRLWRLRKSKALAVHYGLKNDGCEKITSRLKGKNFKIPIGTNIAKTNSPQTVETGAGINDYVKAFSKFTDIGDYFVINISCPNAFGGEPFTDPEKLNRLLKEIDKKETKKPIFLKISPDLSREQVEGILEVCKHHRIHGFVCSNLTKDRKNLKIKDNINYFKGGISGKVMDDLSTNQIRLIYQRTRGKYIIIGCGGIFSAEDAYKKIKAGASLVELITGMIFKGPQMISEINRGLMFLLKRDGFHHLTEAVGTE</sequence>
<dbReference type="AlphaFoldDB" id="A0A1F6WVP3"/>
<reference evidence="16 17" key="1">
    <citation type="journal article" date="2016" name="Nat. Commun.">
        <title>Thousands of microbial genomes shed light on interconnected biogeochemical processes in an aquifer system.</title>
        <authorList>
            <person name="Anantharaman K."/>
            <person name="Brown C.T."/>
            <person name="Hug L.A."/>
            <person name="Sharon I."/>
            <person name="Castelle C.J."/>
            <person name="Probst A.J."/>
            <person name="Thomas B.C."/>
            <person name="Singh A."/>
            <person name="Wilkins M.J."/>
            <person name="Karaoz U."/>
            <person name="Brodie E.L."/>
            <person name="Williams K.H."/>
            <person name="Hubbard S.S."/>
            <person name="Banfield J.F."/>
        </authorList>
    </citation>
    <scope>NUCLEOTIDE SEQUENCE [LARGE SCALE GENOMIC DNA]</scope>
</reference>
<dbReference type="InterPro" id="IPR050074">
    <property type="entry name" value="DHO_dehydrogenase"/>
</dbReference>
<keyword evidence="10" id="KW-0665">Pyrimidine biosynthesis</keyword>
<dbReference type="PROSITE" id="PS00912">
    <property type="entry name" value="DHODEHASE_2"/>
    <property type="match status" value="1"/>
</dbReference>
<gene>
    <name evidence="16" type="ORF">A3A01_00465</name>
</gene>
<evidence type="ECO:0000256" key="7">
    <source>
        <dbReference type="ARBA" id="ARBA00018366"/>
    </source>
</evidence>
<dbReference type="CDD" id="cd04738">
    <property type="entry name" value="DHOD_2_like"/>
    <property type="match status" value="1"/>
</dbReference>
<evidence type="ECO:0000256" key="10">
    <source>
        <dbReference type="ARBA" id="ARBA00022975"/>
    </source>
</evidence>
<evidence type="ECO:0000256" key="9">
    <source>
        <dbReference type="ARBA" id="ARBA00022643"/>
    </source>
</evidence>
<keyword evidence="9" id="KW-0288">FMN</keyword>
<dbReference type="Gene3D" id="3.20.20.70">
    <property type="entry name" value="Aldolase class I"/>
    <property type="match status" value="1"/>
</dbReference>
<evidence type="ECO:0000313" key="17">
    <source>
        <dbReference type="Proteomes" id="UP000179352"/>
    </source>
</evidence>
<evidence type="ECO:0000256" key="13">
    <source>
        <dbReference type="ARBA" id="ARBA00048639"/>
    </source>
</evidence>
<dbReference type="EC" id="1.3.5.2" evidence="6 14"/>
<dbReference type="InterPro" id="IPR005719">
    <property type="entry name" value="Dihydroorotate_DH_2"/>
</dbReference>
<evidence type="ECO:0000256" key="1">
    <source>
        <dbReference type="ARBA" id="ARBA00001917"/>
    </source>
</evidence>
<comment type="caution">
    <text evidence="16">The sequence shown here is derived from an EMBL/GenBank/DDBJ whole genome shotgun (WGS) entry which is preliminary data.</text>
</comment>
<evidence type="ECO:0000256" key="11">
    <source>
        <dbReference type="ARBA" id="ARBA00023002"/>
    </source>
</evidence>
<evidence type="ECO:0000256" key="2">
    <source>
        <dbReference type="ARBA" id="ARBA00003125"/>
    </source>
</evidence>
<feature type="domain" description="Dihydroorotate dehydrogenase catalytic" evidence="15">
    <location>
        <begin position="64"/>
        <end position="353"/>
    </location>
</feature>
<proteinExistence type="inferred from homology"/>
<keyword evidence="11" id="KW-0560">Oxidoreductase</keyword>
<dbReference type="STRING" id="1801770.A3A01_00465"/>
<comment type="function">
    <text evidence="2">Catalyzes the conversion of dihydroorotate to orotate with quinone as electron acceptor.</text>
</comment>
<dbReference type="PANTHER" id="PTHR48109:SF4">
    <property type="entry name" value="DIHYDROOROTATE DEHYDROGENASE (QUINONE), MITOCHONDRIAL"/>
    <property type="match status" value="1"/>
</dbReference>
<dbReference type="SUPFAM" id="SSF51395">
    <property type="entry name" value="FMN-linked oxidoreductases"/>
    <property type="match status" value="1"/>
</dbReference>
<comment type="cofactor">
    <cofactor evidence="1">
        <name>FMN</name>
        <dbReference type="ChEBI" id="CHEBI:58210"/>
    </cofactor>
</comment>
<evidence type="ECO:0000256" key="4">
    <source>
        <dbReference type="ARBA" id="ARBA00005161"/>
    </source>
</evidence>
<dbReference type="Proteomes" id="UP000179352">
    <property type="component" value="Unassembled WGS sequence"/>
</dbReference>
<dbReference type="InterPro" id="IPR005720">
    <property type="entry name" value="Dihydroorotate_DH_cat"/>
</dbReference>
<organism evidence="16 17">
    <name type="scientific">Candidatus Nomurabacteria bacterium RIFCSPLOWO2_01_FULL_39_17</name>
    <dbReference type="NCBI Taxonomy" id="1801770"/>
    <lineage>
        <taxon>Bacteria</taxon>
        <taxon>Candidatus Nomuraibacteriota</taxon>
    </lineage>
</organism>
<accession>A0A1F6WVP3</accession>